<dbReference type="PANTHER" id="PTHR16228:SF21">
    <property type="entry name" value="SLC41A_MGTE INTEGRAL MEMBRANE DOMAIN-CONTAINING PROTEIN"/>
    <property type="match status" value="1"/>
</dbReference>
<name>A0A0B2VH40_TOXCA</name>
<evidence type="ECO:0000256" key="7">
    <source>
        <dbReference type="ARBA" id="ARBA00023065"/>
    </source>
</evidence>
<keyword evidence="8 9" id="KW-0472">Membrane</keyword>
<organism evidence="12 13">
    <name type="scientific">Toxocara canis</name>
    <name type="common">Canine roundworm</name>
    <dbReference type="NCBI Taxonomy" id="6265"/>
    <lineage>
        <taxon>Eukaryota</taxon>
        <taxon>Metazoa</taxon>
        <taxon>Ecdysozoa</taxon>
        <taxon>Nematoda</taxon>
        <taxon>Chromadorea</taxon>
        <taxon>Rhabditida</taxon>
        <taxon>Spirurina</taxon>
        <taxon>Ascaridomorpha</taxon>
        <taxon>Ascaridoidea</taxon>
        <taxon>Toxocaridae</taxon>
        <taxon>Toxocara</taxon>
    </lineage>
</organism>
<dbReference type="AlphaFoldDB" id="A0A0B2VH40"/>
<feature type="transmembrane region" description="Helical" evidence="9">
    <location>
        <begin position="606"/>
        <end position="626"/>
    </location>
</feature>
<dbReference type="Gene3D" id="1.10.357.20">
    <property type="entry name" value="SLC41 divalent cation transporters, integral membrane domain"/>
    <property type="match status" value="2"/>
</dbReference>
<dbReference type="PANTHER" id="PTHR16228">
    <property type="entry name" value="DIVALENT CATION TRANSPORTER SOLUTE CARRIER FAMILY 41"/>
    <property type="match status" value="1"/>
</dbReference>
<keyword evidence="4 9" id="KW-0812">Transmembrane</keyword>
<dbReference type="OrthoDB" id="5791097at2759"/>
<dbReference type="EMBL" id="JPKZ01001291">
    <property type="protein sequence ID" value="KHN82846.1"/>
    <property type="molecule type" value="Genomic_DNA"/>
</dbReference>
<evidence type="ECO:0000256" key="8">
    <source>
        <dbReference type="ARBA" id="ARBA00023136"/>
    </source>
</evidence>
<dbReference type="SUPFAM" id="SSF161093">
    <property type="entry name" value="MgtE membrane domain-like"/>
    <property type="match status" value="2"/>
</dbReference>
<dbReference type="GO" id="GO:0005886">
    <property type="term" value="C:plasma membrane"/>
    <property type="evidence" value="ECO:0007669"/>
    <property type="project" value="TreeGrafter"/>
</dbReference>
<keyword evidence="13" id="KW-1185">Reference proteome</keyword>
<feature type="domain" description="SLC41A/MgtE integral membrane" evidence="10">
    <location>
        <begin position="672"/>
        <end position="815"/>
    </location>
</feature>
<evidence type="ECO:0000259" key="11">
    <source>
        <dbReference type="Pfam" id="PF08743"/>
    </source>
</evidence>
<keyword evidence="6 9" id="KW-1133">Transmembrane helix</keyword>
<dbReference type="Pfam" id="PF08743">
    <property type="entry name" value="Nse4_C"/>
    <property type="match status" value="1"/>
</dbReference>
<dbReference type="GO" id="GO:0008324">
    <property type="term" value="F:monoatomic cation transmembrane transporter activity"/>
    <property type="evidence" value="ECO:0007669"/>
    <property type="project" value="InterPro"/>
</dbReference>
<evidence type="ECO:0000259" key="10">
    <source>
        <dbReference type="Pfam" id="PF01769"/>
    </source>
</evidence>
<accession>A0A0B2VH40</accession>
<evidence type="ECO:0000256" key="9">
    <source>
        <dbReference type="SAM" id="Phobius"/>
    </source>
</evidence>
<dbReference type="Pfam" id="PF01769">
    <property type="entry name" value="MgtE"/>
    <property type="match status" value="2"/>
</dbReference>
<gene>
    <name evidence="12" type="primary">slc41a2</name>
    <name evidence="12" type="ORF">Tcan_11637</name>
</gene>
<evidence type="ECO:0000256" key="2">
    <source>
        <dbReference type="ARBA" id="ARBA00009749"/>
    </source>
</evidence>
<evidence type="ECO:0000313" key="12">
    <source>
        <dbReference type="EMBL" id="KHN82846.1"/>
    </source>
</evidence>
<evidence type="ECO:0000256" key="4">
    <source>
        <dbReference type="ARBA" id="ARBA00022692"/>
    </source>
</evidence>
<reference evidence="12 13" key="1">
    <citation type="submission" date="2014-11" db="EMBL/GenBank/DDBJ databases">
        <title>Genetic blueprint of the zoonotic pathogen Toxocara canis.</title>
        <authorList>
            <person name="Zhu X.-Q."/>
            <person name="Korhonen P.K."/>
            <person name="Cai H."/>
            <person name="Young N.D."/>
            <person name="Nejsum P."/>
            <person name="von Samson-Himmelstjerna G."/>
            <person name="Boag P.R."/>
            <person name="Tan P."/>
            <person name="Li Q."/>
            <person name="Min J."/>
            <person name="Yang Y."/>
            <person name="Wang X."/>
            <person name="Fang X."/>
            <person name="Hall R.S."/>
            <person name="Hofmann A."/>
            <person name="Sternberg P.W."/>
            <person name="Jex A.R."/>
            <person name="Gasser R.B."/>
        </authorList>
    </citation>
    <scope>NUCLEOTIDE SEQUENCE [LARGE SCALE GENOMIC DNA]</scope>
    <source>
        <strain evidence="12">PN_DK_2014</strain>
    </source>
</reference>
<keyword evidence="3" id="KW-0813">Transport</keyword>
<comment type="subcellular location">
    <subcellularLocation>
        <location evidence="1">Membrane</location>
        <topology evidence="1">Multi-pass membrane protein</topology>
    </subcellularLocation>
</comment>
<sequence length="850" mass="94038">MRNNTFDTTLDQTLTEEERERVDILLRQVSNGLDAAQRSSWKAALVARFEHLCARYKRMTEDISSGQVHWSDLIKEIHAALADADSNFKQIFGGRELLADAALLQSITELFLAKLMSSLDADKTTKHFISATTFAAKLMQCNGRLASPVGNEHDELSAEELLLRWIHLAMLDFKPYPVPFCIPPGIQNLEEVQVKQPLRRRREHSGNVTKVLLKPAELQDDGSEAMSQILDKMLICLRDELERLGTDHMGYYEYVLHPTDYAKTVENMFHVSFLLKEKRVRLWVPDGSLPQLAMVDRTANGNVTNDDKTHNTCVISITPHDWTFSLSPSSNPLERACWFVSSFFPWTPTSTEARHSYQLLECHVWPTRRKKMQQGYPIDRIKQNNREEVSGSGVNLSSTDSETALEEVKAHIETCWTFLGQSSIPFLISGMGLIAAGLFFERAQHWPFFMNVPEAVVLVPALLGLKGNLETTYASRLSTLSNKGELQKKEEVLWTLIYNVCLIETQAIAMSFFAALISLCLSLIHYEFQFDHAVLVIASAMSAAVVASVTLACLIAGVVVLASKCGVNPDNVSTPIAASIGDLVTLAVLVGAGSSMLPTCMEQQCLLSLAIAIGILLVTPIFSYFAISTEHTKGVMLYGWWSIIVAALIGSGGGLILQKAVTVFPGLAAFHPLITGLGGNRVGVQSSRQCTSLHICGYPLGTLPDHTTVWTYLNPLRVFCSTGLDSKVAIVILFGAAPFNVFFVILIFLTAKNVHFTWTFVGCYVLFAFVQLAILLYLCQVIVHVLWQFGIDPDHSAIPLLTATSDLLGTGLLYALFLFLQRFAHYAIKCETVTQQPVIAMNGTNTTFGT</sequence>
<dbReference type="InterPro" id="IPR036739">
    <property type="entry name" value="SLC41_membr_dom_sf"/>
</dbReference>
<feature type="domain" description="SLC41A/MgtE integral membrane" evidence="10">
    <location>
        <begin position="459"/>
        <end position="591"/>
    </location>
</feature>
<feature type="transmembrane region" description="Helical" evidence="9">
    <location>
        <begin position="798"/>
        <end position="820"/>
    </location>
</feature>
<evidence type="ECO:0000313" key="13">
    <source>
        <dbReference type="Proteomes" id="UP000031036"/>
    </source>
</evidence>
<feature type="transmembrane region" description="Helical" evidence="9">
    <location>
        <begin position="536"/>
        <end position="562"/>
    </location>
</feature>
<comment type="caution">
    <text evidence="12">The sequence shown here is derived from an EMBL/GenBank/DDBJ whole genome shotgun (WGS) entry which is preliminary data.</text>
</comment>
<keyword evidence="5" id="KW-0460">Magnesium</keyword>
<evidence type="ECO:0000256" key="6">
    <source>
        <dbReference type="ARBA" id="ARBA00022989"/>
    </source>
</evidence>
<feature type="transmembrane region" description="Helical" evidence="9">
    <location>
        <begin position="728"/>
        <end position="749"/>
    </location>
</feature>
<evidence type="ECO:0000256" key="1">
    <source>
        <dbReference type="ARBA" id="ARBA00004141"/>
    </source>
</evidence>
<feature type="transmembrane region" description="Helical" evidence="9">
    <location>
        <begin position="638"/>
        <end position="657"/>
    </location>
</feature>
<protein>
    <submittedName>
        <fullName evidence="12">Solute carrier family 41 member 2</fullName>
    </submittedName>
</protein>
<dbReference type="Proteomes" id="UP000031036">
    <property type="component" value="Unassembled WGS sequence"/>
</dbReference>
<dbReference type="InterPro" id="IPR006667">
    <property type="entry name" value="SLC41_membr_dom"/>
</dbReference>
<dbReference type="FunFam" id="1.10.357.20:FF:000001">
    <property type="entry name" value="Solute carrier family 41 member 2"/>
    <property type="match status" value="1"/>
</dbReference>
<feature type="transmembrane region" description="Helical" evidence="9">
    <location>
        <begin position="761"/>
        <end position="786"/>
    </location>
</feature>
<feature type="domain" description="Non-structural maintenance of chromosome element 4 C-terminal" evidence="11">
    <location>
        <begin position="250"/>
        <end position="323"/>
    </location>
</feature>
<evidence type="ECO:0000256" key="5">
    <source>
        <dbReference type="ARBA" id="ARBA00022842"/>
    </source>
</evidence>
<feature type="transmembrane region" description="Helical" evidence="9">
    <location>
        <begin position="574"/>
        <end position="594"/>
    </location>
</feature>
<evidence type="ECO:0000256" key="3">
    <source>
        <dbReference type="ARBA" id="ARBA00022448"/>
    </source>
</evidence>
<dbReference type="InterPro" id="IPR045349">
    <property type="entry name" value="SLC41A1-3"/>
</dbReference>
<feature type="transmembrane region" description="Helical" evidence="9">
    <location>
        <begin position="496"/>
        <end position="524"/>
    </location>
</feature>
<comment type="similarity">
    <text evidence="2">Belongs to the SLC41A transporter family.</text>
</comment>
<keyword evidence="7" id="KW-0406">Ion transport</keyword>
<feature type="transmembrane region" description="Helical" evidence="9">
    <location>
        <begin position="418"/>
        <end position="440"/>
    </location>
</feature>
<dbReference type="InterPro" id="IPR014854">
    <property type="entry name" value="Nse4_C"/>
</dbReference>
<proteinExistence type="inferred from homology"/>